<dbReference type="SMART" id="SM01359">
    <property type="entry name" value="A2M_N_2"/>
    <property type="match status" value="1"/>
</dbReference>
<evidence type="ECO:0000256" key="1">
    <source>
        <dbReference type="ARBA" id="ARBA00010952"/>
    </source>
</evidence>
<dbReference type="InterPro" id="IPR001599">
    <property type="entry name" value="Macroglobln_a2"/>
</dbReference>
<dbReference type="InterPro" id="IPR019742">
    <property type="entry name" value="MacrogloblnA2_CS"/>
</dbReference>
<name>A0A8B9C679_9AVES</name>
<proteinExistence type="inferred from homology"/>
<keyword evidence="3" id="KW-0722">Serine protease inhibitor</keyword>
<comment type="similarity">
    <text evidence="1">Belongs to the protease inhibitor I39 (alpha-2-macroglobulin) family.</text>
</comment>
<dbReference type="InterPro" id="IPR013783">
    <property type="entry name" value="Ig-like_fold"/>
</dbReference>
<dbReference type="SMART" id="SM01360">
    <property type="entry name" value="A2M"/>
    <property type="match status" value="1"/>
</dbReference>
<dbReference type="SUPFAM" id="SSF48239">
    <property type="entry name" value="Terpenoid cyclases/Protein prenyltransferases"/>
    <property type="match status" value="1"/>
</dbReference>
<dbReference type="Ensembl" id="ENSABRT00000020055.1">
    <property type="protein sequence ID" value="ENSABRP00000014053.1"/>
    <property type="gene ID" value="ENSABRG00000012411.1"/>
</dbReference>
<dbReference type="SUPFAM" id="SSF49410">
    <property type="entry name" value="Alpha-macroglobulin receptor domain"/>
    <property type="match status" value="1"/>
</dbReference>
<dbReference type="PANTHER" id="PTHR11412">
    <property type="entry name" value="MACROGLOBULIN / COMPLEMENT"/>
    <property type="match status" value="1"/>
</dbReference>
<organism evidence="10 11">
    <name type="scientific">Anser brachyrhynchus</name>
    <name type="common">Pink-footed goose</name>
    <dbReference type="NCBI Taxonomy" id="132585"/>
    <lineage>
        <taxon>Eukaryota</taxon>
        <taxon>Metazoa</taxon>
        <taxon>Chordata</taxon>
        <taxon>Craniata</taxon>
        <taxon>Vertebrata</taxon>
        <taxon>Euteleostomi</taxon>
        <taxon>Archelosauria</taxon>
        <taxon>Archosauria</taxon>
        <taxon>Dinosauria</taxon>
        <taxon>Saurischia</taxon>
        <taxon>Theropoda</taxon>
        <taxon>Coelurosauria</taxon>
        <taxon>Aves</taxon>
        <taxon>Neognathae</taxon>
        <taxon>Galloanserae</taxon>
        <taxon>Anseriformes</taxon>
        <taxon>Anatidae</taxon>
        <taxon>Anserinae</taxon>
        <taxon>Anser</taxon>
    </lineage>
</organism>
<feature type="domain" description="Alpha-macroglobulin receptor-binding" evidence="9">
    <location>
        <begin position="1268"/>
        <end position="1339"/>
    </location>
</feature>
<feature type="signal peptide" evidence="6">
    <location>
        <begin position="1"/>
        <end position="18"/>
    </location>
</feature>
<keyword evidence="11" id="KW-1185">Reference proteome</keyword>
<sequence length="1344" mass="145303">MPLLVVLLLARHYVVTSPAVIYHPHTAMLWVHLSDLPQPAQVTVQLQRAGGAGNITLLERKVQEPHVHLNVTFTVSVTPGCLDTPLPPEIVDLHVSIQGDSLDVSKKKKVMLRALEPGIFIQTDKAVYKPGQQGEGAQGGLPFTFPQDPRGNRIAQWRDVSPRQGIVDLSLPLATEPALGTYTIEVEGKTRSFSVEEYVLPKFEVTIGVPPIVLEKDKKLRLEICGRYTYGKPVQGKVQATVCRPFLFGRNVQGPFMQRAGSSQPVPGVPKTHSAPFSFSTGLEMNNTKSFDILPEIYKVTLENTEGFYKRGIPYTGTVTGIPHSPALPNLPHGSSPTHTSPLPSLCRCVWRDLVALPPRRSSWCSLFTIKEKVFWVYTKRWVCHSHLLLCRSWPRGPLPPSSGRSCPWRQVGPAAQTGRAGLCCPCLDLTSLPVPGLRGSFSLELPVGPELAPMAAVLCYAVLPSGEMVADSTKLSLAKCLPNKVKLAFSEERALPGSALRLELEAAPSSLCAIRAVDRSVLLLKPEAELSMEEVGGPTGASPPLAALWTSRDGGGDDINQGLPGGDSALKLLTNQRSSPGLICRNPRTLISALPFLDNIMLFSGHLTNNRMGIPAVFDSALEVPPIQEEPPAPRSYFPETWLWDLVPVGEEGSVEVPVTVPDAITEWKAGMFCTAPTGLGLSRTITLTAFKPFFVELALPYAVTRGEAFTLAATVFNYLRQCLRVILFLSLVTPSQPSQPHTKPDASPCGCSAGWRALWDLGPPFESAGEVNITISTEAINSEELCGNEEPVVPAQGRVDTVIKPLLVQLPANILEGSQRAHVTVMGKGCTEGAELHDPSSAGGGTPTELRWDGIRGACWGTRPVTILLTSPGAGDIMGNALQNVDRLLAMPYGCGEQNMVRFAPNIYIQQYLEKSGQLTPDIRAKAQGFLQSGQHPIPAQPLGPHPSDGSLALRLTAFVLKSFGQARAYVAIEEQHITDALRWLQSQQLKTGCFRSVGKLFNNALQVGTGWCGGTQGRVVPGTFALQCLEASSTDDLYTQALLAYVCGLAGREEQRQARLRSLVQHGIKGQLFWQRKGKALPTESLWAAAAPAEVEMTAYVLLAHLTQPQVSSTDLARASQIVRWLSRQQNPYGGFASTQVQASGSQRGLGLLQAAIQGDLTMAGCFSPRTPWWPSPAGSTQDFVLDASNRLVLQRAALHELPGLYAVQARGQGCALVQVTLRYNVPPPPSTGTFDLRVETEPKTSPSLSTGLCPCRYTGERPTTNMAVIEAKLPSGYIPDKGSVAELKRQKLVKKVEVQTDQVTIYLDQVRWGRAITSSCKEGAKVARGGCTSPLCRLPS</sequence>
<keyword evidence="6" id="KW-0732">Signal</keyword>
<dbReference type="GO" id="GO:0005615">
    <property type="term" value="C:extracellular space"/>
    <property type="evidence" value="ECO:0007669"/>
    <property type="project" value="InterPro"/>
</dbReference>
<dbReference type="InterPro" id="IPR014756">
    <property type="entry name" value="Ig_E-set"/>
</dbReference>
<dbReference type="Gene3D" id="2.60.40.1940">
    <property type="match status" value="1"/>
</dbReference>
<evidence type="ECO:0008006" key="12">
    <source>
        <dbReference type="Google" id="ProtNLM"/>
    </source>
</evidence>
<dbReference type="InterPro" id="IPR009048">
    <property type="entry name" value="A-macroglobulin_rcpt-bd"/>
</dbReference>
<dbReference type="SMART" id="SM01361">
    <property type="entry name" value="A2M_recep"/>
    <property type="match status" value="1"/>
</dbReference>
<reference evidence="10" key="2">
    <citation type="submission" date="2025-09" db="UniProtKB">
        <authorList>
            <consortium name="Ensembl"/>
        </authorList>
    </citation>
    <scope>IDENTIFICATION</scope>
</reference>
<dbReference type="InterPro" id="IPR047565">
    <property type="entry name" value="Alpha-macroglob_thiol-ester_cl"/>
</dbReference>
<feature type="domain" description="Alpha-2-macroglobulin" evidence="8">
    <location>
        <begin position="642"/>
        <end position="731"/>
    </location>
</feature>
<dbReference type="InterPro" id="IPR036595">
    <property type="entry name" value="A-macroglobulin_rcpt-bd_sf"/>
</dbReference>
<dbReference type="PANTHER" id="PTHR11412:SF185">
    <property type="entry name" value="ALPHA-2-MACROGLOBULIN-LIKE PROTEIN 1"/>
    <property type="match status" value="1"/>
</dbReference>
<reference evidence="10" key="1">
    <citation type="submission" date="2025-08" db="UniProtKB">
        <authorList>
            <consortium name="Ensembl"/>
        </authorList>
    </citation>
    <scope>IDENTIFICATION</scope>
</reference>
<dbReference type="Pfam" id="PF07678">
    <property type="entry name" value="TED_complement"/>
    <property type="match status" value="2"/>
</dbReference>
<evidence type="ECO:0000256" key="4">
    <source>
        <dbReference type="ARBA" id="ARBA00023157"/>
    </source>
</evidence>
<evidence type="ECO:0000259" key="8">
    <source>
        <dbReference type="SMART" id="SM01360"/>
    </source>
</evidence>
<evidence type="ECO:0000259" key="7">
    <source>
        <dbReference type="SMART" id="SM01359"/>
    </source>
</evidence>
<evidence type="ECO:0000259" key="9">
    <source>
        <dbReference type="SMART" id="SM01361"/>
    </source>
</evidence>
<dbReference type="Gene3D" id="1.50.10.20">
    <property type="match status" value="2"/>
</dbReference>
<dbReference type="Proteomes" id="UP000694426">
    <property type="component" value="Unplaced"/>
</dbReference>
<evidence type="ECO:0000313" key="10">
    <source>
        <dbReference type="Ensembl" id="ENSABRP00000014053.1"/>
    </source>
</evidence>
<feature type="chain" id="PRO_5034190944" description="Alpha-2-macroglobulin like 1" evidence="6">
    <location>
        <begin position="19"/>
        <end position="1344"/>
    </location>
</feature>
<evidence type="ECO:0000256" key="5">
    <source>
        <dbReference type="SAM" id="MobiDB-lite"/>
    </source>
</evidence>
<dbReference type="PROSITE" id="PS00477">
    <property type="entry name" value="ALPHA_2_MACROGLOBULIN"/>
    <property type="match status" value="1"/>
</dbReference>
<dbReference type="Gene3D" id="2.60.120.1540">
    <property type="match status" value="1"/>
</dbReference>
<dbReference type="Pfam" id="PF07677">
    <property type="entry name" value="A2M_recep"/>
    <property type="match status" value="1"/>
</dbReference>
<protein>
    <recommendedName>
        <fullName evidence="12">Alpha-2-macroglobulin like 1</fullName>
    </recommendedName>
</protein>
<dbReference type="Gene3D" id="2.60.40.10">
    <property type="entry name" value="Immunoglobulins"/>
    <property type="match status" value="1"/>
</dbReference>
<dbReference type="Gene3D" id="2.20.130.20">
    <property type="match status" value="2"/>
</dbReference>
<dbReference type="InterPro" id="IPR008930">
    <property type="entry name" value="Terpenoid_cyclase/PrenylTrfase"/>
</dbReference>
<feature type="domain" description="Alpha-2-macroglobulin bait region" evidence="7">
    <location>
        <begin position="390"/>
        <end position="525"/>
    </location>
</feature>
<dbReference type="Gene3D" id="2.60.40.1930">
    <property type="match status" value="2"/>
</dbReference>
<dbReference type="SMART" id="SM01419">
    <property type="entry name" value="Thiol-ester_cl"/>
    <property type="match status" value="1"/>
</dbReference>
<keyword evidence="4" id="KW-1015">Disulfide bond</keyword>
<dbReference type="InterPro" id="IPR041555">
    <property type="entry name" value="MG3"/>
</dbReference>
<dbReference type="GO" id="GO:0004867">
    <property type="term" value="F:serine-type endopeptidase inhibitor activity"/>
    <property type="evidence" value="ECO:0007669"/>
    <property type="project" value="UniProtKB-KW"/>
</dbReference>
<dbReference type="InterPro" id="IPR011626">
    <property type="entry name" value="Alpha-macroglobulin_TED"/>
</dbReference>
<dbReference type="Pfam" id="PF17791">
    <property type="entry name" value="MG3"/>
    <property type="match status" value="1"/>
</dbReference>
<dbReference type="Gene3D" id="2.60.40.690">
    <property type="entry name" value="Alpha-macroglobulin, receptor-binding domain"/>
    <property type="match status" value="1"/>
</dbReference>
<dbReference type="SUPFAM" id="SSF81296">
    <property type="entry name" value="E set domains"/>
    <property type="match status" value="1"/>
</dbReference>
<dbReference type="GeneTree" id="ENSGT00940000154904"/>
<dbReference type="InterPro" id="IPR011625">
    <property type="entry name" value="A2M_N_BRD"/>
</dbReference>
<evidence type="ECO:0000256" key="2">
    <source>
        <dbReference type="ARBA" id="ARBA00022690"/>
    </source>
</evidence>
<evidence type="ECO:0000313" key="11">
    <source>
        <dbReference type="Proteomes" id="UP000694426"/>
    </source>
</evidence>
<evidence type="ECO:0000256" key="3">
    <source>
        <dbReference type="ARBA" id="ARBA00022900"/>
    </source>
</evidence>
<accession>A0A8B9C679</accession>
<dbReference type="Pfam" id="PF07703">
    <property type="entry name" value="A2M_BRD"/>
    <property type="match status" value="1"/>
</dbReference>
<evidence type="ECO:0000256" key="6">
    <source>
        <dbReference type="SAM" id="SignalP"/>
    </source>
</evidence>
<keyword evidence="2" id="KW-0646">Protease inhibitor</keyword>
<dbReference type="InterPro" id="IPR050473">
    <property type="entry name" value="A2M/Complement_sys"/>
</dbReference>
<feature type="region of interest" description="Disordered" evidence="5">
    <location>
        <begin position="534"/>
        <end position="564"/>
    </location>
</feature>
<dbReference type="Pfam" id="PF00207">
    <property type="entry name" value="A2M"/>
    <property type="match status" value="1"/>
</dbReference>